<evidence type="ECO:0000256" key="1">
    <source>
        <dbReference type="SAM" id="MobiDB-lite"/>
    </source>
</evidence>
<accession>A0A0L9UEL7</accession>
<feature type="compositionally biased region" description="Basic and acidic residues" evidence="1">
    <location>
        <begin position="71"/>
        <end position="80"/>
    </location>
</feature>
<dbReference type="AlphaFoldDB" id="A0A0L9UEL7"/>
<protein>
    <submittedName>
        <fullName evidence="2">Uncharacterized protein</fullName>
    </submittedName>
</protein>
<feature type="region of interest" description="Disordered" evidence="1">
    <location>
        <begin position="41"/>
        <end position="83"/>
    </location>
</feature>
<feature type="compositionally biased region" description="Gly residues" evidence="1">
    <location>
        <begin position="44"/>
        <end position="54"/>
    </location>
</feature>
<evidence type="ECO:0000313" key="3">
    <source>
        <dbReference type="Proteomes" id="UP000053144"/>
    </source>
</evidence>
<dbReference type="EMBL" id="CM003374">
    <property type="protein sequence ID" value="KOM41188.1"/>
    <property type="molecule type" value="Genomic_DNA"/>
</dbReference>
<gene>
    <name evidence="2" type="ORF">LR48_Vigan04g138600</name>
</gene>
<evidence type="ECO:0000313" key="2">
    <source>
        <dbReference type="EMBL" id="KOM41188.1"/>
    </source>
</evidence>
<reference evidence="3" key="1">
    <citation type="journal article" date="2015" name="Proc. Natl. Acad. Sci. U.S.A.">
        <title>Genome sequencing of adzuki bean (Vigna angularis) provides insight into high starch and low fat accumulation and domestication.</title>
        <authorList>
            <person name="Yang K."/>
            <person name="Tian Z."/>
            <person name="Chen C."/>
            <person name="Luo L."/>
            <person name="Zhao B."/>
            <person name="Wang Z."/>
            <person name="Yu L."/>
            <person name="Li Y."/>
            <person name="Sun Y."/>
            <person name="Li W."/>
            <person name="Chen Y."/>
            <person name="Li Y."/>
            <person name="Zhang Y."/>
            <person name="Ai D."/>
            <person name="Zhao J."/>
            <person name="Shang C."/>
            <person name="Ma Y."/>
            <person name="Wu B."/>
            <person name="Wang M."/>
            <person name="Gao L."/>
            <person name="Sun D."/>
            <person name="Zhang P."/>
            <person name="Guo F."/>
            <person name="Wang W."/>
            <person name="Li Y."/>
            <person name="Wang J."/>
            <person name="Varshney R.K."/>
            <person name="Wang J."/>
            <person name="Ling H.Q."/>
            <person name="Wan P."/>
        </authorList>
    </citation>
    <scope>NUCLEOTIDE SEQUENCE</scope>
    <source>
        <strain evidence="3">cv. Jingnong 6</strain>
    </source>
</reference>
<proteinExistence type="predicted"/>
<dbReference type="Gramene" id="KOM41188">
    <property type="protein sequence ID" value="KOM41188"/>
    <property type="gene ID" value="LR48_Vigan04g138600"/>
</dbReference>
<sequence length="198" mass="21769">MRKNNQNIITLNVKIGVLTRELIEICQNPIFNEEVACGNDEEVGGGGHEAPAGGGDEEGDSGFDEQPGNDEVAHEDEKVSASHHPSVCIEIDDDGDDGEGEVVPLAIPPLRSFVGDPTTSVDVDQLYYAVSVRDNVHKVVCEIIGQTLSTTSCYTLAPTKYVDNMEELVGIRKKYVCEWILDNEKFRRMEVLAEYGRL</sequence>
<name>A0A0L9UEL7_PHAAN</name>
<organism evidence="2 3">
    <name type="scientific">Phaseolus angularis</name>
    <name type="common">Azuki bean</name>
    <name type="synonym">Vigna angularis</name>
    <dbReference type="NCBI Taxonomy" id="3914"/>
    <lineage>
        <taxon>Eukaryota</taxon>
        <taxon>Viridiplantae</taxon>
        <taxon>Streptophyta</taxon>
        <taxon>Embryophyta</taxon>
        <taxon>Tracheophyta</taxon>
        <taxon>Spermatophyta</taxon>
        <taxon>Magnoliopsida</taxon>
        <taxon>eudicotyledons</taxon>
        <taxon>Gunneridae</taxon>
        <taxon>Pentapetalae</taxon>
        <taxon>rosids</taxon>
        <taxon>fabids</taxon>
        <taxon>Fabales</taxon>
        <taxon>Fabaceae</taxon>
        <taxon>Papilionoideae</taxon>
        <taxon>50 kb inversion clade</taxon>
        <taxon>NPAAA clade</taxon>
        <taxon>indigoferoid/millettioid clade</taxon>
        <taxon>Phaseoleae</taxon>
        <taxon>Vigna</taxon>
    </lineage>
</organism>
<dbReference type="Proteomes" id="UP000053144">
    <property type="component" value="Chromosome 4"/>
</dbReference>